<accession>A0A0D3BDE9</accession>
<dbReference type="HOGENOM" id="CLU_2834665_0_0_1"/>
<organism evidence="2 3">
    <name type="scientific">Brassica oleracea var. oleracea</name>
    <dbReference type="NCBI Taxonomy" id="109376"/>
    <lineage>
        <taxon>Eukaryota</taxon>
        <taxon>Viridiplantae</taxon>
        <taxon>Streptophyta</taxon>
        <taxon>Embryophyta</taxon>
        <taxon>Tracheophyta</taxon>
        <taxon>Spermatophyta</taxon>
        <taxon>Magnoliopsida</taxon>
        <taxon>eudicotyledons</taxon>
        <taxon>Gunneridae</taxon>
        <taxon>Pentapetalae</taxon>
        <taxon>rosids</taxon>
        <taxon>malvids</taxon>
        <taxon>Brassicales</taxon>
        <taxon>Brassicaceae</taxon>
        <taxon>Brassiceae</taxon>
        <taxon>Brassica</taxon>
    </lineage>
</organism>
<evidence type="ECO:0008006" key="4">
    <source>
        <dbReference type="Google" id="ProtNLM"/>
    </source>
</evidence>
<protein>
    <recommendedName>
        <fullName evidence="4">MFS transporter</fullName>
    </recommendedName>
</protein>
<evidence type="ECO:0000313" key="3">
    <source>
        <dbReference type="Proteomes" id="UP000032141"/>
    </source>
</evidence>
<keyword evidence="1" id="KW-0472">Membrane</keyword>
<proteinExistence type="predicted"/>
<dbReference type="Proteomes" id="UP000032141">
    <property type="component" value="Chromosome C3"/>
</dbReference>
<dbReference type="EnsemblPlants" id="Bo3g085490.1">
    <property type="protein sequence ID" value="Bo3g085490.1"/>
    <property type="gene ID" value="Bo3g085490"/>
</dbReference>
<keyword evidence="1" id="KW-1133">Transmembrane helix</keyword>
<evidence type="ECO:0000256" key="1">
    <source>
        <dbReference type="SAM" id="Phobius"/>
    </source>
</evidence>
<name>A0A0D3BDE9_BRAOL</name>
<feature type="transmembrane region" description="Helical" evidence="1">
    <location>
        <begin position="45"/>
        <end position="64"/>
    </location>
</feature>
<evidence type="ECO:0000313" key="2">
    <source>
        <dbReference type="EnsemblPlants" id="Bo3g085490.1"/>
    </source>
</evidence>
<reference evidence="2" key="2">
    <citation type="submission" date="2015-03" db="UniProtKB">
        <authorList>
            <consortium name="EnsemblPlants"/>
        </authorList>
    </citation>
    <scope>IDENTIFICATION</scope>
</reference>
<reference evidence="2 3" key="1">
    <citation type="journal article" date="2014" name="Genome Biol.">
        <title>Transcriptome and methylome profiling reveals relics of genome dominance in the mesopolyploid Brassica oleracea.</title>
        <authorList>
            <person name="Parkin I.A."/>
            <person name="Koh C."/>
            <person name="Tang H."/>
            <person name="Robinson S.J."/>
            <person name="Kagale S."/>
            <person name="Clarke W.E."/>
            <person name="Town C.D."/>
            <person name="Nixon J."/>
            <person name="Krishnakumar V."/>
            <person name="Bidwell S.L."/>
            <person name="Denoeud F."/>
            <person name="Belcram H."/>
            <person name="Links M.G."/>
            <person name="Just J."/>
            <person name="Clarke C."/>
            <person name="Bender T."/>
            <person name="Huebert T."/>
            <person name="Mason A.S."/>
            <person name="Pires J.C."/>
            <person name="Barker G."/>
            <person name="Moore J."/>
            <person name="Walley P.G."/>
            <person name="Manoli S."/>
            <person name="Batley J."/>
            <person name="Edwards D."/>
            <person name="Nelson M.N."/>
            <person name="Wang X."/>
            <person name="Paterson A.H."/>
            <person name="King G."/>
            <person name="Bancroft I."/>
            <person name="Chalhoub B."/>
            <person name="Sharpe A.G."/>
        </authorList>
    </citation>
    <scope>NUCLEOTIDE SEQUENCE</scope>
    <source>
        <strain evidence="2 3">cv. TO1000</strain>
    </source>
</reference>
<dbReference type="Gramene" id="Bo3g085490.1">
    <property type="protein sequence ID" value="Bo3g085490.1"/>
    <property type="gene ID" value="Bo3g085490"/>
</dbReference>
<keyword evidence="1" id="KW-0812">Transmembrane</keyword>
<sequence length="66" mass="8039">MSRSDYRTGAIGLLGFYRFYRFYLYRAFRPLDFYRLCYSYFRLSVYIVFYISDVIDVGLLGLLLPY</sequence>
<keyword evidence="3" id="KW-1185">Reference proteome</keyword>
<dbReference type="AlphaFoldDB" id="A0A0D3BDE9"/>